<dbReference type="EMBL" id="JBHSUS010000001">
    <property type="protein sequence ID" value="MFC6438862.1"/>
    <property type="molecule type" value="Genomic_DNA"/>
</dbReference>
<dbReference type="Proteomes" id="UP001596364">
    <property type="component" value="Unassembled WGS sequence"/>
</dbReference>
<keyword evidence="2" id="KW-1185">Reference proteome</keyword>
<protein>
    <submittedName>
        <fullName evidence="1">YkgJ family cysteine cluster protein</fullName>
    </submittedName>
</protein>
<sequence>MQRLRELSRLVEAVYNDIDHTYGKYQQDSGLQCRSGCGACCNNPHIEATELEMLPMALSLFDRGQAEVMLDKLAEYNGFSCLHFVRQSLDGNQGYCGEYAHRPGVCRMFGAAAVKAKHGLTLSVCKTIKQDVPQKYAAGLIALGEGGVPVIPHDKERIRQLDFSLSQQELPLNKALSAALQRVLTAAWYSAEDAENQVA</sequence>
<accession>A0ABW1XF46</accession>
<dbReference type="RefSeq" id="WP_131258947.1">
    <property type="nucleotide sequence ID" value="NZ_JBHSUS010000001.1"/>
</dbReference>
<organism evidence="1 2">
    <name type="scientific">Pseudobowmanella zhangzhouensis</name>
    <dbReference type="NCBI Taxonomy" id="1537679"/>
    <lineage>
        <taxon>Bacteria</taxon>
        <taxon>Pseudomonadati</taxon>
        <taxon>Pseudomonadota</taxon>
        <taxon>Gammaproteobacteria</taxon>
        <taxon>Alteromonadales</taxon>
        <taxon>Alteromonadaceae</taxon>
    </lineage>
</organism>
<evidence type="ECO:0000313" key="2">
    <source>
        <dbReference type="Proteomes" id="UP001596364"/>
    </source>
</evidence>
<reference evidence="2" key="1">
    <citation type="journal article" date="2019" name="Int. J. Syst. Evol. Microbiol.">
        <title>The Global Catalogue of Microorganisms (GCM) 10K type strain sequencing project: providing services to taxonomists for standard genome sequencing and annotation.</title>
        <authorList>
            <consortium name="The Broad Institute Genomics Platform"/>
            <consortium name="The Broad Institute Genome Sequencing Center for Infectious Disease"/>
            <person name="Wu L."/>
            <person name="Ma J."/>
        </authorList>
    </citation>
    <scope>NUCLEOTIDE SEQUENCE [LARGE SCALE GENOMIC DNA]</scope>
    <source>
        <strain evidence="2">CGMCC 1.16031</strain>
    </source>
</reference>
<dbReference type="Pfam" id="PF03692">
    <property type="entry name" value="CxxCxxCC"/>
    <property type="match status" value="1"/>
</dbReference>
<proteinExistence type="predicted"/>
<name>A0ABW1XF46_9ALTE</name>
<evidence type="ECO:0000313" key="1">
    <source>
        <dbReference type="EMBL" id="MFC6438862.1"/>
    </source>
</evidence>
<dbReference type="InterPro" id="IPR005358">
    <property type="entry name" value="Puta_zinc/iron-chelating_dom"/>
</dbReference>
<gene>
    <name evidence="1" type="ORF">ACFP85_01675</name>
</gene>
<comment type="caution">
    <text evidence="1">The sequence shown here is derived from an EMBL/GenBank/DDBJ whole genome shotgun (WGS) entry which is preliminary data.</text>
</comment>